<gene>
    <name evidence="2" type="ORF">BE21_00235</name>
</gene>
<accession>A0A150THY9</accession>
<feature type="chain" id="PRO_5007569759" description="Secreted protein" evidence="1">
    <location>
        <begin position="24"/>
        <end position="350"/>
    </location>
</feature>
<dbReference type="AlphaFoldDB" id="A0A150THY9"/>
<proteinExistence type="predicted"/>
<dbReference type="PROSITE" id="PS51257">
    <property type="entry name" value="PROKAR_LIPOPROTEIN"/>
    <property type="match status" value="1"/>
</dbReference>
<feature type="signal peptide" evidence="1">
    <location>
        <begin position="1"/>
        <end position="23"/>
    </location>
</feature>
<organism evidence="2 3">
    <name type="scientific">Sorangium cellulosum</name>
    <name type="common">Polyangium cellulosum</name>
    <dbReference type="NCBI Taxonomy" id="56"/>
    <lineage>
        <taxon>Bacteria</taxon>
        <taxon>Pseudomonadati</taxon>
        <taxon>Myxococcota</taxon>
        <taxon>Polyangia</taxon>
        <taxon>Polyangiales</taxon>
        <taxon>Polyangiaceae</taxon>
        <taxon>Sorangium</taxon>
    </lineage>
</organism>
<dbReference type="Proteomes" id="UP000075502">
    <property type="component" value="Unassembled WGS sequence"/>
</dbReference>
<reference evidence="2 3" key="1">
    <citation type="submission" date="2014-02" db="EMBL/GenBank/DDBJ databases">
        <title>The small core and large imbalanced accessory genome model reveals a collaborative survival strategy of Sorangium cellulosum strains in nature.</title>
        <authorList>
            <person name="Han K."/>
            <person name="Peng R."/>
            <person name="Blom J."/>
            <person name="Li Y.-Z."/>
        </authorList>
    </citation>
    <scope>NUCLEOTIDE SEQUENCE [LARGE SCALE GENOMIC DNA]</scope>
    <source>
        <strain evidence="2 3">So0007-03</strain>
    </source>
</reference>
<evidence type="ECO:0008006" key="4">
    <source>
        <dbReference type="Google" id="ProtNLM"/>
    </source>
</evidence>
<evidence type="ECO:0000256" key="1">
    <source>
        <dbReference type="SAM" id="SignalP"/>
    </source>
</evidence>
<protein>
    <recommendedName>
        <fullName evidence="4">Secreted protein</fullName>
    </recommendedName>
</protein>
<name>A0A150THY9_SORCE</name>
<keyword evidence="1" id="KW-0732">Signal</keyword>
<sequence length="350" mass="35972">MTTRKYPISLALALALAAAGSFAGCWNSGPVQMFSCDVPCYGLDAYECDKPCAVCEGACVELPYLGFDDPILLWRGDPADGASAPECPAETPELVFDGYGGFAEAHSCPTCRCMQPACELPPALRGRASATCDGTTPMSFDAPDGWNGACATVASGELGSLVIPAPTVSPCAPTIDPGGPPPELPAPFSVRARGCSGPADERACADPSKMCVASPAQRPEGFAICIRYLRQGEPKCPEHYPELQALYTGFDDTRSCSPCGCDPPEGSACSAFVSIYGDGSCGRLLGAETATLTGPKCVAGPDLELGSMTAEWVTNEPGTCAPTGGVATGEVTPTGATYFCCQSEEVVAIP</sequence>
<evidence type="ECO:0000313" key="3">
    <source>
        <dbReference type="Proteomes" id="UP000075502"/>
    </source>
</evidence>
<comment type="caution">
    <text evidence="2">The sequence shown here is derived from an EMBL/GenBank/DDBJ whole genome shotgun (WGS) entry which is preliminary data.</text>
</comment>
<dbReference type="EMBL" id="JEME01002477">
    <property type="protein sequence ID" value="KYG04157.1"/>
    <property type="molecule type" value="Genomic_DNA"/>
</dbReference>
<evidence type="ECO:0000313" key="2">
    <source>
        <dbReference type="EMBL" id="KYG04157.1"/>
    </source>
</evidence>